<gene>
    <name evidence="2" type="ORF">HGM15179_008536</name>
</gene>
<feature type="region of interest" description="Disordered" evidence="1">
    <location>
        <begin position="32"/>
        <end position="64"/>
    </location>
</feature>
<dbReference type="Proteomes" id="UP000796761">
    <property type="component" value="Unassembled WGS sequence"/>
</dbReference>
<accession>A0A8K1GIB1</accession>
<evidence type="ECO:0000313" key="3">
    <source>
        <dbReference type="Proteomes" id="UP000796761"/>
    </source>
</evidence>
<evidence type="ECO:0000256" key="1">
    <source>
        <dbReference type="SAM" id="MobiDB-lite"/>
    </source>
</evidence>
<evidence type="ECO:0000313" key="2">
    <source>
        <dbReference type="EMBL" id="TRZ18563.1"/>
    </source>
</evidence>
<feature type="compositionally biased region" description="Pro residues" evidence="1">
    <location>
        <begin position="32"/>
        <end position="41"/>
    </location>
</feature>
<name>A0A8K1GIB1_9PASS</name>
<reference evidence="2" key="1">
    <citation type="submission" date="2019-04" db="EMBL/GenBank/DDBJ databases">
        <title>Genome assembly of Zosterops borbonicus 15179.</title>
        <authorList>
            <person name="Leroy T."/>
            <person name="Anselmetti Y."/>
            <person name="Tilak M.-K."/>
            <person name="Nabholz B."/>
        </authorList>
    </citation>
    <scope>NUCLEOTIDE SEQUENCE</scope>
    <source>
        <strain evidence="2">HGM_15179</strain>
        <tissue evidence="2">Muscle</tissue>
    </source>
</reference>
<dbReference type="EMBL" id="SWJQ01000218">
    <property type="protein sequence ID" value="TRZ18563.1"/>
    <property type="molecule type" value="Genomic_DNA"/>
</dbReference>
<organism evidence="2 3">
    <name type="scientific">Zosterops borbonicus</name>
    <dbReference type="NCBI Taxonomy" id="364589"/>
    <lineage>
        <taxon>Eukaryota</taxon>
        <taxon>Metazoa</taxon>
        <taxon>Chordata</taxon>
        <taxon>Craniata</taxon>
        <taxon>Vertebrata</taxon>
        <taxon>Euteleostomi</taxon>
        <taxon>Archelosauria</taxon>
        <taxon>Archosauria</taxon>
        <taxon>Dinosauria</taxon>
        <taxon>Saurischia</taxon>
        <taxon>Theropoda</taxon>
        <taxon>Coelurosauria</taxon>
        <taxon>Aves</taxon>
        <taxon>Neognathae</taxon>
        <taxon>Neoaves</taxon>
        <taxon>Telluraves</taxon>
        <taxon>Australaves</taxon>
        <taxon>Passeriformes</taxon>
        <taxon>Sylvioidea</taxon>
        <taxon>Zosteropidae</taxon>
        <taxon>Zosterops</taxon>
    </lineage>
</organism>
<keyword evidence="3" id="KW-1185">Reference proteome</keyword>
<sequence length="131" mass="14130">MQLSLLSLHPEVQLSLPPEVQFPLLSLHPEVQPPLLLPQPAPGEEGPLCKAGSGATDRQTEKTRHDVELILLSKSFGSDGREGFSPPRCDCNDERREGDGVGRAQGGAQHLQGKGSQLQKIHEAIQPATML</sequence>
<comment type="caution">
    <text evidence="2">The sequence shown here is derived from an EMBL/GenBank/DDBJ whole genome shotgun (WGS) entry which is preliminary data.</text>
</comment>
<dbReference type="AlphaFoldDB" id="A0A8K1GIB1"/>
<protein>
    <submittedName>
        <fullName evidence="2">Uncharacterized protein</fullName>
    </submittedName>
</protein>
<feature type="region of interest" description="Disordered" evidence="1">
    <location>
        <begin position="76"/>
        <end position="119"/>
    </location>
</feature>
<feature type="compositionally biased region" description="Basic and acidic residues" evidence="1">
    <location>
        <begin position="90"/>
        <end position="100"/>
    </location>
</feature>
<proteinExistence type="predicted"/>